<feature type="region of interest" description="Disordered" evidence="1">
    <location>
        <begin position="410"/>
        <end position="451"/>
    </location>
</feature>
<dbReference type="SUPFAM" id="SSF57701">
    <property type="entry name" value="Zn2/Cys6 DNA-binding domain"/>
    <property type="match status" value="1"/>
</dbReference>
<feature type="region of interest" description="Disordered" evidence="1">
    <location>
        <begin position="233"/>
        <end position="373"/>
    </location>
</feature>
<feature type="compositionally biased region" description="Basic and acidic residues" evidence="1">
    <location>
        <begin position="292"/>
        <end position="303"/>
    </location>
</feature>
<feature type="compositionally biased region" description="Low complexity" evidence="1">
    <location>
        <begin position="436"/>
        <end position="451"/>
    </location>
</feature>
<dbReference type="OrthoDB" id="39175at2759"/>
<sequence length="451" mass="49968">MYTDSPPVASSYASPPLTPFQEYQRERQQQFYRVFPAARYHDITQWASLSQYSPSPIEYHDLNNTFGGPVFQYDTTLTSSGLDRGYTAVDTGALQNRAIELPSQQYSTQAYYESYPASTDLEQCESDRDTTVQHSTNLHSGSYYTPTSPDVVSYYSEQSNHTTSDTISYHIPVQQIPTAYNTTKQQYSNVQADSPSVEASYIPSYSQHTNYEHTYPNHNDAAPIVDLQPPISHSHYQQQATAELSSSQRTHFSEPIPQPLIPIPGQLPNTQYPNHEGAQAPSPVPSPITRRIVPEGHMRHETESLSANSSSSTRTAPRTDRHSPRSTSHIPSQAPNSPEPSGTGWMGPPSGPPLLHQPRPLSMPLSPLPTKRQLEKKPPLACLFCRGRKIACGPPIPGSTDRTCNQCQRRSLPCEYPTESRRGMRKKKVLDSVETASKSSSTASPSADSAD</sequence>
<dbReference type="EMBL" id="JAFIQS010000002">
    <property type="protein sequence ID" value="KAG5172783.1"/>
    <property type="molecule type" value="Genomic_DNA"/>
</dbReference>
<feature type="compositionally biased region" description="Polar residues" evidence="1">
    <location>
        <begin position="234"/>
        <end position="250"/>
    </location>
</feature>
<evidence type="ECO:0000259" key="2">
    <source>
        <dbReference type="PROSITE" id="PS50048"/>
    </source>
</evidence>
<accession>A0A8H7Y7Y3</accession>
<feature type="compositionally biased region" description="Low complexity" evidence="1">
    <location>
        <begin position="358"/>
        <end position="369"/>
    </location>
</feature>
<evidence type="ECO:0000256" key="1">
    <source>
        <dbReference type="SAM" id="MobiDB-lite"/>
    </source>
</evidence>
<dbReference type="AlphaFoldDB" id="A0A8H7Y7Y3"/>
<evidence type="ECO:0000313" key="3">
    <source>
        <dbReference type="EMBL" id="KAG5172783.1"/>
    </source>
</evidence>
<feature type="domain" description="Zn(2)-C6 fungal-type" evidence="2">
    <location>
        <begin position="381"/>
        <end position="416"/>
    </location>
</feature>
<dbReference type="GO" id="GO:0008270">
    <property type="term" value="F:zinc ion binding"/>
    <property type="evidence" value="ECO:0007669"/>
    <property type="project" value="InterPro"/>
</dbReference>
<dbReference type="PROSITE" id="PS00463">
    <property type="entry name" value="ZN2_CY6_FUNGAL_1"/>
    <property type="match status" value="1"/>
</dbReference>
<dbReference type="CDD" id="cd00067">
    <property type="entry name" value="GAL4"/>
    <property type="match status" value="1"/>
</dbReference>
<feature type="compositionally biased region" description="Polar residues" evidence="1">
    <location>
        <begin position="325"/>
        <end position="340"/>
    </location>
</feature>
<dbReference type="InterPro" id="IPR036864">
    <property type="entry name" value="Zn2-C6_fun-type_DNA-bd_sf"/>
</dbReference>
<protein>
    <recommendedName>
        <fullName evidence="2">Zn(2)-C6 fungal-type domain-containing protein</fullName>
    </recommendedName>
</protein>
<organism evidence="3">
    <name type="scientific">Psilocybe cubensis</name>
    <name type="common">Psychedelic mushroom</name>
    <name type="synonym">Stropharia cubensis</name>
    <dbReference type="NCBI Taxonomy" id="181762"/>
    <lineage>
        <taxon>Eukaryota</taxon>
        <taxon>Fungi</taxon>
        <taxon>Dikarya</taxon>
        <taxon>Basidiomycota</taxon>
        <taxon>Agaricomycotina</taxon>
        <taxon>Agaricomycetes</taxon>
        <taxon>Agaricomycetidae</taxon>
        <taxon>Agaricales</taxon>
        <taxon>Agaricineae</taxon>
        <taxon>Strophariaceae</taxon>
        <taxon>Psilocybe</taxon>
    </lineage>
</organism>
<dbReference type="Pfam" id="PF00172">
    <property type="entry name" value="Zn_clus"/>
    <property type="match status" value="1"/>
</dbReference>
<proteinExistence type="predicted"/>
<dbReference type="SMART" id="SM00066">
    <property type="entry name" value="GAL4"/>
    <property type="match status" value="1"/>
</dbReference>
<name>A0A8H7Y7Y3_PSICU</name>
<dbReference type="Gene3D" id="4.10.240.10">
    <property type="entry name" value="Zn(2)-C6 fungal-type DNA-binding domain"/>
    <property type="match status" value="1"/>
</dbReference>
<comment type="caution">
    <text evidence="3">The sequence shown here is derived from an EMBL/GenBank/DDBJ whole genome shotgun (WGS) entry which is preliminary data.</text>
</comment>
<reference evidence="3" key="1">
    <citation type="submission" date="2021-02" db="EMBL/GenBank/DDBJ databases">
        <title>Psilocybe cubensis genome.</title>
        <authorList>
            <person name="Mckernan K.J."/>
            <person name="Crawford S."/>
            <person name="Trippe A."/>
            <person name="Kane L.T."/>
            <person name="Mclaughlin S."/>
        </authorList>
    </citation>
    <scope>NUCLEOTIDE SEQUENCE [LARGE SCALE GENOMIC DNA]</scope>
    <source>
        <strain evidence="3">MGC-MH-2018</strain>
    </source>
</reference>
<gene>
    <name evidence="3" type="ORF">JR316_002286</name>
</gene>
<dbReference type="GO" id="GO:0000981">
    <property type="term" value="F:DNA-binding transcription factor activity, RNA polymerase II-specific"/>
    <property type="evidence" value="ECO:0007669"/>
    <property type="project" value="InterPro"/>
</dbReference>
<dbReference type="InterPro" id="IPR001138">
    <property type="entry name" value="Zn2Cys6_DnaBD"/>
</dbReference>
<dbReference type="PROSITE" id="PS50048">
    <property type="entry name" value="ZN2_CY6_FUNGAL_2"/>
    <property type="match status" value="1"/>
</dbReference>